<dbReference type="EMBL" id="JACEFI010000019">
    <property type="protein sequence ID" value="KAH0593769.1"/>
    <property type="molecule type" value="Genomic_DNA"/>
</dbReference>
<comment type="caution">
    <text evidence="2">The sequence shown here is derived from an EMBL/GenBank/DDBJ whole genome shotgun (WGS) entry which is preliminary data.</text>
</comment>
<proteinExistence type="predicted"/>
<dbReference type="Proteomes" id="UP000764110">
    <property type="component" value="Unassembled WGS sequence"/>
</dbReference>
<protein>
    <submittedName>
        <fullName evidence="2">Uncharacterized protein</fullName>
    </submittedName>
</protein>
<dbReference type="AlphaFoldDB" id="A0A9P8M6L1"/>
<keyword evidence="3" id="KW-1185">Reference proteome</keyword>
<sequence>MRHAAEPKRRSESEMKGRSSLPRRRKLVMPPPSLLPAPRTQEGCSPLFFLEPGPSKPDAVKIQYGPFHRNSRDAQLSMGFSILSGTNFDALNFAPQLAQMRNPGLPGRLTCTCTCSNFALPEPETPSRLPACPLETLGQPPASSNAGQQIIHHAHTDGNGISRAPVLMDGVLDLSTPCQLSSPPHSVGGMFVRFALRLIGVVASK</sequence>
<reference evidence="2 3" key="1">
    <citation type="submission" date="2020-07" db="EMBL/GenBank/DDBJ databases">
        <title>Metarhizium humberi genome.</title>
        <authorList>
            <person name="Lysoe E."/>
        </authorList>
    </citation>
    <scope>NUCLEOTIDE SEQUENCE [LARGE SCALE GENOMIC DNA]</scope>
    <source>
        <strain evidence="2 3">ESALQ1638</strain>
    </source>
</reference>
<feature type="compositionally biased region" description="Basic and acidic residues" evidence="1">
    <location>
        <begin position="1"/>
        <end position="17"/>
    </location>
</feature>
<organism evidence="2 3">
    <name type="scientific">Metarhizium humberi</name>
    <dbReference type="NCBI Taxonomy" id="2596975"/>
    <lineage>
        <taxon>Eukaryota</taxon>
        <taxon>Fungi</taxon>
        <taxon>Dikarya</taxon>
        <taxon>Ascomycota</taxon>
        <taxon>Pezizomycotina</taxon>
        <taxon>Sordariomycetes</taxon>
        <taxon>Hypocreomycetidae</taxon>
        <taxon>Hypocreales</taxon>
        <taxon>Clavicipitaceae</taxon>
        <taxon>Metarhizium</taxon>
    </lineage>
</organism>
<evidence type="ECO:0000313" key="3">
    <source>
        <dbReference type="Proteomes" id="UP000764110"/>
    </source>
</evidence>
<gene>
    <name evidence="2" type="ORF">MHUMG1_08520</name>
</gene>
<evidence type="ECO:0000313" key="2">
    <source>
        <dbReference type="EMBL" id="KAH0593769.1"/>
    </source>
</evidence>
<name>A0A9P8M6L1_9HYPO</name>
<evidence type="ECO:0000256" key="1">
    <source>
        <dbReference type="SAM" id="MobiDB-lite"/>
    </source>
</evidence>
<feature type="region of interest" description="Disordered" evidence="1">
    <location>
        <begin position="1"/>
        <end position="40"/>
    </location>
</feature>
<accession>A0A9P8M6L1</accession>